<dbReference type="Proteomes" id="UP001197114">
    <property type="component" value="Unassembled WGS sequence"/>
</dbReference>
<name>A0ABS6YKA4_9ACTN</name>
<gene>
    <name evidence="1" type="ORF">GKQ77_05295</name>
</gene>
<dbReference type="RefSeq" id="WP_219687535.1">
    <property type="nucleotide sequence ID" value="NZ_WMBF01000027.1"/>
</dbReference>
<dbReference type="SUPFAM" id="SSF48264">
    <property type="entry name" value="Cytochrome P450"/>
    <property type="match status" value="1"/>
</dbReference>
<accession>A0ABS6YKA4</accession>
<organism evidence="1 2">
    <name type="scientific">Streptomyces anatolicus</name>
    <dbReference type="NCBI Taxonomy" id="2675858"/>
    <lineage>
        <taxon>Bacteria</taxon>
        <taxon>Bacillati</taxon>
        <taxon>Actinomycetota</taxon>
        <taxon>Actinomycetes</taxon>
        <taxon>Kitasatosporales</taxon>
        <taxon>Streptomycetaceae</taxon>
        <taxon>Streptomyces</taxon>
    </lineage>
</organism>
<protein>
    <submittedName>
        <fullName evidence="1">Uncharacterized protein</fullName>
    </submittedName>
</protein>
<dbReference type="InterPro" id="IPR036396">
    <property type="entry name" value="Cyt_P450_sf"/>
</dbReference>
<evidence type="ECO:0000313" key="2">
    <source>
        <dbReference type="Proteomes" id="UP001197114"/>
    </source>
</evidence>
<reference evidence="1 2" key="1">
    <citation type="submission" date="2019-11" db="EMBL/GenBank/DDBJ databases">
        <authorList>
            <person name="Ay H."/>
        </authorList>
    </citation>
    <scope>NUCLEOTIDE SEQUENCE [LARGE SCALE GENOMIC DNA]</scope>
    <source>
        <strain evidence="1 2">BG9H</strain>
    </source>
</reference>
<proteinExistence type="predicted"/>
<evidence type="ECO:0000313" key="1">
    <source>
        <dbReference type="EMBL" id="MBW5420986.1"/>
    </source>
</evidence>
<comment type="caution">
    <text evidence="1">The sequence shown here is derived from an EMBL/GenBank/DDBJ whole genome shotgun (WGS) entry which is preliminary data.</text>
</comment>
<keyword evidence="2" id="KW-1185">Reference proteome</keyword>
<dbReference type="EMBL" id="WMBF01000027">
    <property type="protein sequence ID" value="MBW5420986.1"/>
    <property type="molecule type" value="Genomic_DNA"/>
</dbReference>
<dbReference type="Gene3D" id="1.10.630.10">
    <property type="entry name" value="Cytochrome P450"/>
    <property type="match status" value="1"/>
</dbReference>
<sequence length="47" mass="4913">MVSLAAANRDPARFTDADRLDLERVGIDGHVALGAVVTAAPEPLWPG</sequence>